<proteinExistence type="predicted"/>
<dbReference type="Proteomes" id="UP001497744">
    <property type="component" value="Unassembled WGS sequence"/>
</dbReference>
<dbReference type="AlphaFoldDB" id="A0AAV4LLM8"/>
<name>A0AAV4LLM8_BABCB</name>
<protein>
    <submittedName>
        <fullName evidence="1">U2 snRNP-associated SURP motif-containing protein, putative</fullName>
    </submittedName>
</protein>
<accession>A0AAV4LLM8</accession>
<comment type="caution">
    <text evidence="1">The sequence shown here is derived from an EMBL/GenBank/DDBJ whole genome shotgun (WGS) entry which is preliminary data.</text>
</comment>
<dbReference type="RefSeq" id="XP_067712703.1">
    <property type="nucleotide sequence ID" value="XM_067856602.1"/>
</dbReference>
<reference evidence="1 2" key="1">
    <citation type="submission" date="2021-06" db="EMBL/GenBank/DDBJ databases">
        <title>Genome sequence of Babesia caballi.</title>
        <authorList>
            <person name="Yamagishi J."/>
            <person name="Kidaka T."/>
            <person name="Ochi A."/>
        </authorList>
    </citation>
    <scope>NUCLEOTIDE SEQUENCE [LARGE SCALE GENOMIC DNA]</scope>
    <source>
        <strain evidence="1">USDA-D6B2</strain>
    </source>
</reference>
<gene>
    <name evidence="1" type="ORF">BcabD6B2_00670</name>
</gene>
<dbReference type="GeneID" id="94192115"/>
<keyword evidence="2" id="KW-1185">Reference proteome</keyword>
<evidence type="ECO:0000313" key="2">
    <source>
        <dbReference type="Proteomes" id="UP001497744"/>
    </source>
</evidence>
<evidence type="ECO:0000313" key="1">
    <source>
        <dbReference type="EMBL" id="GIX60632.1"/>
    </source>
</evidence>
<sequence>MLPAWHQWNAYPPEYLCGLESALWGADFDSFTALPIFEENLDALDPTYDGDEIEHYDVLCKFPLRWREAAYRYLQMRLKKLRQLCVSRGLVTDPGTRSALVTRLIINDMYVEARAMEARDNSSESTHVEPDEMEAALSDPTQYVEESATLAGNPLHATDATGSSYTIQAVAGDVVYDECSDMESESDREAADLKEVPVEVEAVAAESCEKAIEAVAVTVSEVEDADAGTVEVMSVSDVAADASPPPSEPEVVTEEDDIEDMFAAENYGVEKVRRAAPAAVRAVVVRGHEHTASASARRALLEQPDNLVALQLVVLEHRELDLLLLVLDLLRGGVLLLLALLTTTAHVNVLHKVGGLVVTDEISDERRVLGLGQPGPERLDAVFESVLSRDAVLEFRDGFGARDVDDGGATVEELDKNLSGLHVGLGRTAQSGLRSAILSKPKTERVSEGVPTELRVAGKSSPREPVVLGRVSIRGQNATEMELSSFPLRPPTACFFGLRFI</sequence>
<dbReference type="EMBL" id="BPLF01000001">
    <property type="protein sequence ID" value="GIX60632.1"/>
    <property type="molecule type" value="Genomic_DNA"/>
</dbReference>
<organism evidence="1 2">
    <name type="scientific">Babesia caballi</name>
    <dbReference type="NCBI Taxonomy" id="5871"/>
    <lineage>
        <taxon>Eukaryota</taxon>
        <taxon>Sar</taxon>
        <taxon>Alveolata</taxon>
        <taxon>Apicomplexa</taxon>
        <taxon>Aconoidasida</taxon>
        <taxon>Piroplasmida</taxon>
        <taxon>Babesiidae</taxon>
        <taxon>Babesia</taxon>
    </lineage>
</organism>